<keyword evidence="4" id="KW-0539">Nucleus</keyword>
<sequence>MDPSDNGSSSKEGKRKSQQSGVRIEVSLEEILKCSKMRHNDAARQLKVSESTLRRVCRDYGIHRWPPRNTEKHHPFLPPSFGENPGQSPQLNSDLHSEEDSCSVGDISSGFQDWDLNENSSRDANINLGFPYADMVTIRAKYKDFTLKFDLSLLSGLVELHQEVAKRLDFGVGTYNVKYKHADESILIACDNDLQDYIRTSRSQGNTSIVGRNGRAFLFSHAMNVAVGPKEDRQHMTGLHTVADVHCEDYREVLGWKYEQAYEETQKYKEGKFILEKSKIAKENW</sequence>
<accession>A0AAV6LGH6</accession>
<comment type="caution">
    <text evidence="8">The sequence shown here is derived from an EMBL/GenBank/DDBJ whole genome shotgun (WGS) entry which is preliminary data.</text>
</comment>
<evidence type="ECO:0000256" key="5">
    <source>
        <dbReference type="SAM" id="MobiDB-lite"/>
    </source>
</evidence>
<dbReference type="AlphaFoldDB" id="A0AAV6LGH6"/>
<dbReference type="Proteomes" id="UP000823749">
    <property type="component" value="Chromosome 2"/>
</dbReference>
<dbReference type="GO" id="GO:0003677">
    <property type="term" value="F:DNA binding"/>
    <property type="evidence" value="ECO:0007669"/>
    <property type="project" value="UniProtKB-KW"/>
</dbReference>
<dbReference type="PROSITE" id="PS51519">
    <property type="entry name" value="RWP_RK"/>
    <property type="match status" value="1"/>
</dbReference>
<reference evidence="8" key="1">
    <citation type="submission" date="2020-08" db="EMBL/GenBank/DDBJ databases">
        <title>Plant Genome Project.</title>
        <authorList>
            <person name="Zhang R.-G."/>
        </authorList>
    </citation>
    <scope>NUCLEOTIDE SEQUENCE</scope>
    <source>
        <strain evidence="8">WSP0</strain>
        <tissue evidence="8">Leaf</tissue>
    </source>
</reference>
<evidence type="ECO:0000259" key="7">
    <source>
        <dbReference type="PROSITE" id="PS51792"/>
    </source>
</evidence>
<evidence type="ECO:0000313" key="9">
    <source>
        <dbReference type="Proteomes" id="UP000823749"/>
    </source>
</evidence>
<gene>
    <name evidence="8" type="ORF">RHGRI_006025</name>
</gene>
<dbReference type="PANTHER" id="PTHR13848">
    <property type="entry name" value="PROTEIN YIPPEE-LIKE CG15309-RELATED"/>
    <property type="match status" value="1"/>
</dbReference>
<proteinExistence type="predicted"/>
<evidence type="ECO:0000256" key="2">
    <source>
        <dbReference type="ARBA" id="ARBA00023125"/>
    </source>
</evidence>
<dbReference type="PROSITE" id="PS51792">
    <property type="entry name" value="YIPPEE"/>
    <property type="match status" value="1"/>
</dbReference>
<keyword evidence="9" id="KW-1185">Reference proteome</keyword>
<feature type="domain" description="RWP-RK" evidence="6">
    <location>
        <begin position="8"/>
        <end position="94"/>
    </location>
</feature>
<dbReference type="InterPro" id="IPR003035">
    <property type="entry name" value="RWP-RK_dom"/>
</dbReference>
<dbReference type="Pfam" id="PF02042">
    <property type="entry name" value="RWP-RK"/>
    <property type="match status" value="1"/>
</dbReference>
<evidence type="ECO:0000256" key="1">
    <source>
        <dbReference type="ARBA" id="ARBA00023015"/>
    </source>
</evidence>
<dbReference type="EMBL" id="JACTNZ010000002">
    <property type="protein sequence ID" value="KAG5563459.1"/>
    <property type="molecule type" value="Genomic_DNA"/>
</dbReference>
<keyword evidence="2" id="KW-0238">DNA-binding</keyword>
<feature type="compositionally biased region" description="Polar residues" evidence="5">
    <location>
        <begin position="85"/>
        <end position="94"/>
    </location>
</feature>
<dbReference type="InterPro" id="IPR039058">
    <property type="entry name" value="Yippee_fam"/>
</dbReference>
<organism evidence="8 9">
    <name type="scientific">Rhododendron griersonianum</name>
    <dbReference type="NCBI Taxonomy" id="479676"/>
    <lineage>
        <taxon>Eukaryota</taxon>
        <taxon>Viridiplantae</taxon>
        <taxon>Streptophyta</taxon>
        <taxon>Embryophyta</taxon>
        <taxon>Tracheophyta</taxon>
        <taxon>Spermatophyta</taxon>
        <taxon>Magnoliopsida</taxon>
        <taxon>eudicotyledons</taxon>
        <taxon>Gunneridae</taxon>
        <taxon>Pentapetalae</taxon>
        <taxon>asterids</taxon>
        <taxon>Ericales</taxon>
        <taxon>Ericaceae</taxon>
        <taxon>Ericoideae</taxon>
        <taxon>Rhodoreae</taxon>
        <taxon>Rhododendron</taxon>
    </lineage>
</organism>
<feature type="domain" description="Yippee" evidence="7">
    <location>
        <begin position="186"/>
        <end position="284"/>
    </location>
</feature>
<protein>
    <recommendedName>
        <fullName evidence="10">RWP-RK domain-containing protein</fullName>
    </recommendedName>
</protein>
<feature type="region of interest" description="Disordered" evidence="5">
    <location>
        <begin position="68"/>
        <end position="104"/>
    </location>
</feature>
<name>A0AAV6LGH6_9ERIC</name>
<evidence type="ECO:0000256" key="4">
    <source>
        <dbReference type="ARBA" id="ARBA00023242"/>
    </source>
</evidence>
<dbReference type="InterPro" id="IPR034751">
    <property type="entry name" value="Yippee"/>
</dbReference>
<evidence type="ECO:0000256" key="3">
    <source>
        <dbReference type="ARBA" id="ARBA00023163"/>
    </source>
</evidence>
<evidence type="ECO:0000259" key="6">
    <source>
        <dbReference type="PROSITE" id="PS51519"/>
    </source>
</evidence>
<feature type="compositionally biased region" description="Polar residues" evidence="5">
    <location>
        <begin position="1"/>
        <end position="10"/>
    </location>
</feature>
<feature type="region of interest" description="Disordered" evidence="5">
    <location>
        <begin position="1"/>
        <end position="22"/>
    </location>
</feature>
<evidence type="ECO:0008006" key="10">
    <source>
        <dbReference type="Google" id="ProtNLM"/>
    </source>
</evidence>
<dbReference type="SUPFAM" id="SSF54277">
    <property type="entry name" value="CAD &amp; PB1 domains"/>
    <property type="match status" value="1"/>
</dbReference>
<keyword evidence="3" id="KW-0804">Transcription</keyword>
<evidence type="ECO:0000313" key="8">
    <source>
        <dbReference type="EMBL" id="KAG5563459.1"/>
    </source>
</evidence>
<keyword evidence="1" id="KW-0805">Transcription regulation</keyword>